<organism evidence="2">
    <name type="scientific">Amblyomma triste</name>
    <name type="common">Neotropical tick</name>
    <dbReference type="NCBI Taxonomy" id="251400"/>
    <lineage>
        <taxon>Eukaryota</taxon>
        <taxon>Metazoa</taxon>
        <taxon>Ecdysozoa</taxon>
        <taxon>Arthropoda</taxon>
        <taxon>Chelicerata</taxon>
        <taxon>Arachnida</taxon>
        <taxon>Acari</taxon>
        <taxon>Parasitiformes</taxon>
        <taxon>Ixodida</taxon>
        <taxon>Ixodoidea</taxon>
        <taxon>Ixodidae</taxon>
        <taxon>Amblyomminae</taxon>
        <taxon>Amblyomma</taxon>
    </lineage>
</organism>
<evidence type="ECO:0000313" key="2">
    <source>
        <dbReference type="EMBL" id="JAC28209.1"/>
    </source>
</evidence>
<dbReference type="EMBL" id="GBBM01007209">
    <property type="protein sequence ID" value="JAC28209.1"/>
    <property type="molecule type" value="mRNA"/>
</dbReference>
<proteinExistence type="evidence at transcript level"/>
<name>A0A023G363_AMBTT</name>
<evidence type="ECO:0000256" key="1">
    <source>
        <dbReference type="SAM" id="SignalP"/>
    </source>
</evidence>
<protein>
    <submittedName>
        <fullName evidence="2">Putative secreted protein</fullName>
    </submittedName>
</protein>
<accession>A0A023G363</accession>
<feature type="chain" id="PRO_5001516184" evidence="1">
    <location>
        <begin position="43"/>
        <end position="238"/>
    </location>
</feature>
<dbReference type="AlphaFoldDB" id="A0A023G363"/>
<feature type="signal peptide" evidence="1">
    <location>
        <begin position="1"/>
        <end position="42"/>
    </location>
</feature>
<sequence>MTAYTIALLQSLLELSWHNNRMGLTVWALILIALLNLECSLAQPDGDNITAEQRGLWYVMHDHNQAMETMLTESTMYVLEVTNKAEKVATCYKSDYKEELKADWIQRTLHRPTLHNSEPPVDIFVSYGIPHSTVIIKNTAGLAPVSEEGVEKESAQTNFEQFGDIYSVSHADHYCLFLDKIWCKEGQHHYKRMLWLIPTADDGEKKTCVDRFLQTAGVKNSELASVNSDCKTYLGIEN</sequence>
<reference evidence="2" key="1">
    <citation type="submission" date="2014-03" db="EMBL/GenBank/DDBJ databases">
        <title>The sialotranscriptome of Amblyomma triste, Amblyomma parvum and Amblyomma cajennense ticks, uncovered by 454-based RNA-seq.</title>
        <authorList>
            <person name="Garcia G.R."/>
            <person name="Gardinassi L.G."/>
            <person name="Ribeiro J.M."/>
            <person name="Anatriello E."/>
            <person name="Ferreira B.R."/>
            <person name="Moreira H.N."/>
            <person name="Mafra C."/>
            <person name="Olegario M.M."/>
            <person name="Szabo P.J."/>
            <person name="Miranda-Santos I.K."/>
            <person name="Maruyama S.R."/>
        </authorList>
    </citation>
    <scope>NUCLEOTIDE SEQUENCE</scope>
    <source>
        <strain evidence="2">Mato Grasso do Sul</strain>
        <tissue evidence="2">Salivary glands</tissue>
    </source>
</reference>
<keyword evidence="1" id="KW-0732">Signal</keyword>